<feature type="non-terminal residue" evidence="2">
    <location>
        <position position="255"/>
    </location>
</feature>
<name>A0AAV5SKZ6_9BILA</name>
<feature type="compositionally biased region" description="Basic residues" evidence="1">
    <location>
        <begin position="1"/>
        <end position="10"/>
    </location>
</feature>
<gene>
    <name evidence="2" type="ORF">PENTCL1PPCAC_6201</name>
</gene>
<feature type="non-terminal residue" evidence="2">
    <location>
        <position position="1"/>
    </location>
</feature>
<dbReference type="AlphaFoldDB" id="A0AAV5SKZ6"/>
<sequence>SYRMSRQRLRGARDTLDKLLDDSASSRDGKSSKLLPFHPKNAPKEEEGEALEPFSSEFARQHGLLLAAAHSIHQKHEVALLLRMLTNTITVVAGGKRVRYRVLMALNMFKSSGSTPKDAEVESAKAGLFENADLYEKATLDLILELITRLRTIVGMKSLHESASLCWSRVCGRPDIVPDPPIVPIKQTGAVSPFHTEELILSAMARDTMNGIERVLAVGTSVSTVEMESHDHSLDYIPDELIWRNAEVETKTEEK</sequence>
<keyword evidence="3" id="KW-1185">Reference proteome</keyword>
<dbReference type="EMBL" id="BTSX01000002">
    <property type="protein sequence ID" value="GMS84026.1"/>
    <property type="molecule type" value="Genomic_DNA"/>
</dbReference>
<feature type="compositionally biased region" description="Basic and acidic residues" evidence="1">
    <location>
        <begin position="11"/>
        <end position="31"/>
    </location>
</feature>
<accession>A0AAV5SKZ6</accession>
<feature type="region of interest" description="Disordered" evidence="1">
    <location>
        <begin position="1"/>
        <end position="50"/>
    </location>
</feature>
<protein>
    <submittedName>
        <fullName evidence="2">Uncharacterized protein</fullName>
    </submittedName>
</protein>
<evidence type="ECO:0000313" key="2">
    <source>
        <dbReference type="EMBL" id="GMS84026.1"/>
    </source>
</evidence>
<dbReference type="Proteomes" id="UP001432027">
    <property type="component" value="Unassembled WGS sequence"/>
</dbReference>
<organism evidence="2 3">
    <name type="scientific">Pristionchus entomophagus</name>
    <dbReference type="NCBI Taxonomy" id="358040"/>
    <lineage>
        <taxon>Eukaryota</taxon>
        <taxon>Metazoa</taxon>
        <taxon>Ecdysozoa</taxon>
        <taxon>Nematoda</taxon>
        <taxon>Chromadorea</taxon>
        <taxon>Rhabditida</taxon>
        <taxon>Rhabditina</taxon>
        <taxon>Diplogasteromorpha</taxon>
        <taxon>Diplogasteroidea</taxon>
        <taxon>Neodiplogasteridae</taxon>
        <taxon>Pristionchus</taxon>
    </lineage>
</organism>
<reference evidence="2" key="1">
    <citation type="submission" date="2023-10" db="EMBL/GenBank/DDBJ databases">
        <title>Genome assembly of Pristionchus species.</title>
        <authorList>
            <person name="Yoshida K."/>
            <person name="Sommer R.J."/>
        </authorList>
    </citation>
    <scope>NUCLEOTIDE SEQUENCE</scope>
    <source>
        <strain evidence="2">RS0144</strain>
    </source>
</reference>
<comment type="caution">
    <text evidence="2">The sequence shown here is derived from an EMBL/GenBank/DDBJ whole genome shotgun (WGS) entry which is preliminary data.</text>
</comment>
<evidence type="ECO:0000256" key="1">
    <source>
        <dbReference type="SAM" id="MobiDB-lite"/>
    </source>
</evidence>
<evidence type="ECO:0000313" key="3">
    <source>
        <dbReference type="Proteomes" id="UP001432027"/>
    </source>
</evidence>
<proteinExistence type="predicted"/>